<reference evidence="1 2" key="1">
    <citation type="submission" date="2020-08" db="EMBL/GenBank/DDBJ databases">
        <title>Genomic Encyclopedia of Type Strains, Phase IV (KMG-IV): sequencing the most valuable type-strain genomes for metagenomic binning, comparative biology and taxonomic classification.</title>
        <authorList>
            <person name="Goeker M."/>
        </authorList>
    </citation>
    <scope>NUCLEOTIDE SEQUENCE [LARGE SCALE GENOMIC DNA]</scope>
    <source>
        <strain evidence="1 2">DSM 44197</strain>
    </source>
</reference>
<keyword evidence="2" id="KW-1185">Reference proteome</keyword>
<protein>
    <submittedName>
        <fullName evidence="1">Uncharacterized protein</fullName>
    </submittedName>
</protein>
<evidence type="ECO:0000313" key="2">
    <source>
        <dbReference type="Proteomes" id="UP000572680"/>
    </source>
</evidence>
<evidence type="ECO:0000313" key="1">
    <source>
        <dbReference type="EMBL" id="MBA8950341.1"/>
    </source>
</evidence>
<sequence length="37" mass="3828">MFFAADTRLLAEVTLLSAVSAASFLDAAADALDGARR</sequence>
<dbReference type="AlphaFoldDB" id="A0A7W3LLH6"/>
<organism evidence="1 2">
    <name type="scientific">Actinomadura namibiensis</name>
    <dbReference type="NCBI Taxonomy" id="182080"/>
    <lineage>
        <taxon>Bacteria</taxon>
        <taxon>Bacillati</taxon>
        <taxon>Actinomycetota</taxon>
        <taxon>Actinomycetes</taxon>
        <taxon>Streptosporangiales</taxon>
        <taxon>Thermomonosporaceae</taxon>
        <taxon>Actinomadura</taxon>
    </lineage>
</organism>
<comment type="caution">
    <text evidence="1">The sequence shown here is derived from an EMBL/GenBank/DDBJ whole genome shotgun (WGS) entry which is preliminary data.</text>
</comment>
<name>A0A7W3LLH6_ACTNM</name>
<gene>
    <name evidence="1" type="ORF">HNR61_001954</name>
</gene>
<proteinExistence type="predicted"/>
<dbReference type="Proteomes" id="UP000572680">
    <property type="component" value="Unassembled WGS sequence"/>
</dbReference>
<accession>A0A7W3LLH6</accession>
<dbReference type="EMBL" id="JACJIA010000002">
    <property type="protein sequence ID" value="MBA8950341.1"/>
    <property type="molecule type" value="Genomic_DNA"/>
</dbReference>